<dbReference type="Proteomes" id="UP000807716">
    <property type="component" value="Unassembled WGS sequence"/>
</dbReference>
<dbReference type="InterPro" id="IPR001810">
    <property type="entry name" value="F-box_dom"/>
</dbReference>
<proteinExistence type="predicted"/>
<organism evidence="3 4">
    <name type="scientific">Actinomortierella ambigua</name>
    <dbReference type="NCBI Taxonomy" id="1343610"/>
    <lineage>
        <taxon>Eukaryota</taxon>
        <taxon>Fungi</taxon>
        <taxon>Fungi incertae sedis</taxon>
        <taxon>Mucoromycota</taxon>
        <taxon>Mortierellomycotina</taxon>
        <taxon>Mortierellomycetes</taxon>
        <taxon>Mortierellales</taxon>
        <taxon>Mortierellaceae</taxon>
        <taxon>Actinomortierella</taxon>
    </lineage>
</organism>
<dbReference type="Pfam" id="PF00646">
    <property type="entry name" value="F-box"/>
    <property type="match status" value="1"/>
</dbReference>
<reference evidence="3" key="1">
    <citation type="journal article" date="2020" name="Fungal Divers.">
        <title>Resolving the Mortierellaceae phylogeny through synthesis of multi-gene phylogenetics and phylogenomics.</title>
        <authorList>
            <person name="Vandepol N."/>
            <person name="Liber J."/>
            <person name="Desiro A."/>
            <person name="Na H."/>
            <person name="Kennedy M."/>
            <person name="Barry K."/>
            <person name="Grigoriev I.V."/>
            <person name="Miller A.N."/>
            <person name="O'Donnell K."/>
            <person name="Stajich J.E."/>
            <person name="Bonito G."/>
        </authorList>
    </citation>
    <scope>NUCLEOTIDE SEQUENCE</scope>
    <source>
        <strain evidence="3">BC1065</strain>
    </source>
</reference>
<comment type="caution">
    <text evidence="3">The sequence shown here is derived from an EMBL/GenBank/DDBJ whole genome shotgun (WGS) entry which is preliminary data.</text>
</comment>
<evidence type="ECO:0000256" key="1">
    <source>
        <dbReference type="SAM" id="MobiDB-lite"/>
    </source>
</evidence>
<name>A0A9P6QLC4_9FUNG</name>
<dbReference type="OrthoDB" id="2374741at2759"/>
<evidence type="ECO:0000313" key="3">
    <source>
        <dbReference type="EMBL" id="KAG0270182.1"/>
    </source>
</evidence>
<evidence type="ECO:0000259" key="2">
    <source>
        <dbReference type="PROSITE" id="PS50181"/>
    </source>
</evidence>
<feature type="region of interest" description="Disordered" evidence="1">
    <location>
        <begin position="171"/>
        <end position="192"/>
    </location>
</feature>
<dbReference type="PROSITE" id="PS50181">
    <property type="entry name" value="FBOX"/>
    <property type="match status" value="1"/>
</dbReference>
<protein>
    <recommendedName>
        <fullName evidence="2">F-box domain-containing protein</fullName>
    </recommendedName>
</protein>
<feature type="compositionally biased region" description="Basic and acidic residues" evidence="1">
    <location>
        <begin position="290"/>
        <end position="315"/>
    </location>
</feature>
<dbReference type="AlphaFoldDB" id="A0A9P6QLC4"/>
<dbReference type="CDD" id="cd09917">
    <property type="entry name" value="F-box_SF"/>
    <property type="match status" value="1"/>
</dbReference>
<dbReference type="SUPFAM" id="SSF81383">
    <property type="entry name" value="F-box domain"/>
    <property type="match status" value="1"/>
</dbReference>
<dbReference type="Gene3D" id="1.20.1280.50">
    <property type="match status" value="1"/>
</dbReference>
<sequence>MSPASVSVHPTTISLKVDYAGQRKHSTSHDSADQYSSDEEQERKLSEAMAAGVELPKALLRHHAKAKKMAKRDLFSTLPDGVLRMILSLLQPHQMLVLSELSRKFYEFIVLGQEMNEVWFRLVQQEQVEARKRDEWFLTKLREQEHRAVQMARTFSGSSAFSSSGYSSLADDDGLPMSNQQKRLVKKKDSSVDKIKAMRRSDRKKNWCKIYVDSILRGIEEDKPASRRQRDSATGNVPLAKPVAKFQTITLNAPLPEPEELQGREAVTQNKIEKRAYYKSIRAKPKGKKPGQDSHSSHERMERSDLHWEEDGSEF</sequence>
<feature type="region of interest" description="Disordered" evidence="1">
    <location>
        <begin position="22"/>
        <end position="41"/>
    </location>
</feature>
<evidence type="ECO:0000313" key="4">
    <source>
        <dbReference type="Proteomes" id="UP000807716"/>
    </source>
</evidence>
<dbReference type="InterPro" id="IPR036047">
    <property type="entry name" value="F-box-like_dom_sf"/>
</dbReference>
<feature type="region of interest" description="Disordered" evidence="1">
    <location>
        <begin position="254"/>
        <end position="315"/>
    </location>
</feature>
<feature type="domain" description="F-box" evidence="2">
    <location>
        <begin position="72"/>
        <end position="122"/>
    </location>
</feature>
<gene>
    <name evidence="3" type="ORF">DFQ27_000101</name>
</gene>
<keyword evidence="4" id="KW-1185">Reference proteome</keyword>
<dbReference type="EMBL" id="JAAAJB010000010">
    <property type="protein sequence ID" value="KAG0270182.1"/>
    <property type="molecule type" value="Genomic_DNA"/>
</dbReference>
<accession>A0A9P6QLC4</accession>